<comment type="caution">
    <text evidence="1">The sequence shown here is derived from an EMBL/GenBank/DDBJ whole genome shotgun (WGS) entry which is preliminary data.</text>
</comment>
<evidence type="ECO:0000313" key="1">
    <source>
        <dbReference type="EMBL" id="TXN32727.1"/>
    </source>
</evidence>
<keyword evidence="2" id="KW-1185">Reference proteome</keyword>
<dbReference type="SUPFAM" id="SSF50475">
    <property type="entry name" value="FMN-binding split barrel"/>
    <property type="match status" value="1"/>
</dbReference>
<protein>
    <submittedName>
        <fullName evidence="1">Pyridoxamine 5'-phosphate oxidase family protein</fullName>
    </submittedName>
</protein>
<dbReference type="InterPro" id="IPR012349">
    <property type="entry name" value="Split_barrel_FMN-bd"/>
</dbReference>
<gene>
    <name evidence="1" type="ORF">FVP33_00735</name>
</gene>
<dbReference type="InterPro" id="IPR024747">
    <property type="entry name" value="Pyridox_Oxase-rel"/>
</dbReference>
<dbReference type="PANTHER" id="PTHR34071:SF2">
    <property type="entry name" value="FLAVIN-NUCLEOTIDE-BINDING PROTEIN"/>
    <property type="match status" value="1"/>
</dbReference>
<dbReference type="Gene3D" id="2.30.110.10">
    <property type="entry name" value="Electron Transport, Fmn-binding Protein, Chain A"/>
    <property type="match status" value="1"/>
</dbReference>
<proteinExistence type="predicted"/>
<dbReference type="Proteomes" id="UP000321379">
    <property type="component" value="Unassembled WGS sequence"/>
</dbReference>
<dbReference type="PANTHER" id="PTHR34071">
    <property type="entry name" value="5-NITROIMIDAZOLE ANTIBIOTICS RESISTANCE PROTEIN, NIMA-FAMILY-RELATED PROTEIN-RELATED"/>
    <property type="match status" value="1"/>
</dbReference>
<name>A0A5C8UWM0_9MICO</name>
<dbReference type="Pfam" id="PF12900">
    <property type="entry name" value="Pyridox_ox_2"/>
    <property type="match status" value="1"/>
</dbReference>
<dbReference type="EMBL" id="VRMG01000002">
    <property type="protein sequence ID" value="TXN32727.1"/>
    <property type="molecule type" value="Genomic_DNA"/>
</dbReference>
<dbReference type="AlphaFoldDB" id="A0A5C8UWM0"/>
<accession>A0A5C8UWM0</accession>
<evidence type="ECO:0000313" key="2">
    <source>
        <dbReference type="Proteomes" id="UP000321379"/>
    </source>
</evidence>
<sequence length="211" mass="22291">MPEKYPGRDRAALHALIADARVGHVAFVLDGEPRVLPIAIVSTGDDILLHGSTGSRWLRLLATGTPVALSVTSLDAVVVARSAFESSMHYRSAVLFGGCRPVTDDAKVHALDHITNAIIPGRVGEIRRHSPKELAATLVLRLEVEDWSLKVSDGWPEDGPDDVAGTAWAGVLPVATGFTTALAAPDLAEGIPLPPSVQSLLEGRRSGYSPT</sequence>
<reference evidence="1 2" key="1">
    <citation type="submission" date="2019-08" db="EMBL/GenBank/DDBJ databases">
        <title>Bacterial whole genome sequence for Glaciihabitans sp. CHu50b-6-2.</title>
        <authorList>
            <person name="Jin L."/>
        </authorList>
    </citation>
    <scope>NUCLEOTIDE SEQUENCE [LARGE SCALE GENOMIC DNA]</scope>
    <source>
        <strain evidence="1 2">CHu50b-6-2</strain>
    </source>
</reference>
<organism evidence="1 2">
    <name type="scientific">Lacisediminihabitans profunda</name>
    <dbReference type="NCBI Taxonomy" id="2594790"/>
    <lineage>
        <taxon>Bacteria</taxon>
        <taxon>Bacillati</taxon>
        <taxon>Actinomycetota</taxon>
        <taxon>Actinomycetes</taxon>
        <taxon>Micrococcales</taxon>
        <taxon>Microbacteriaceae</taxon>
        <taxon>Lacisediminihabitans</taxon>
    </lineage>
</organism>